<name>A0ABN2PHB7_9ACTN</name>
<keyword evidence="2" id="KW-0175">Coiled coil</keyword>
<comment type="caution">
    <text evidence="5">The sequence shown here is derived from an EMBL/GenBank/DDBJ whole genome shotgun (WGS) entry which is preliminary data.</text>
</comment>
<dbReference type="InterPro" id="IPR016047">
    <property type="entry name" value="M23ase_b-sheet_dom"/>
</dbReference>
<organism evidence="5 6">
    <name type="scientific">Nocardioides lentus</name>
    <dbReference type="NCBI Taxonomy" id="338077"/>
    <lineage>
        <taxon>Bacteria</taxon>
        <taxon>Bacillati</taxon>
        <taxon>Actinomycetota</taxon>
        <taxon>Actinomycetes</taxon>
        <taxon>Propionibacteriales</taxon>
        <taxon>Nocardioidaceae</taxon>
        <taxon>Nocardioides</taxon>
    </lineage>
</organism>
<dbReference type="CDD" id="cd12797">
    <property type="entry name" value="M23_peptidase"/>
    <property type="match status" value="1"/>
</dbReference>
<feature type="signal peptide" evidence="3">
    <location>
        <begin position="1"/>
        <end position="30"/>
    </location>
</feature>
<evidence type="ECO:0000256" key="3">
    <source>
        <dbReference type="SAM" id="SignalP"/>
    </source>
</evidence>
<dbReference type="Gene3D" id="6.10.250.3150">
    <property type="match status" value="1"/>
</dbReference>
<gene>
    <name evidence="5" type="ORF">GCM10009737_20730</name>
</gene>
<dbReference type="RefSeq" id="WP_344006818.1">
    <property type="nucleotide sequence ID" value="NZ_BAAAMY010000004.1"/>
</dbReference>
<feature type="coiled-coil region" evidence="2">
    <location>
        <begin position="46"/>
        <end position="136"/>
    </location>
</feature>
<keyword evidence="6" id="KW-1185">Reference proteome</keyword>
<evidence type="ECO:0000259" key="4">
    <source>
        <dbReference type="Pfam" id="PF01551"/>
    </source>
</evidence>
<dbReference type="SUPFAM" id="SSF51261">
    <property type="entry name" value="Duplicated hybrid motif"/>
    <property type="match status" value="1"/>
</dbReference>
<dbReference type="Gene3D" id="2.70.70.10">
    <property type="entry name" value="Glucose Permease (Domain IIA)"/>
    <property type="match status" value="1"/>
</dbReference>
<dbReference type="InterPro" id="IPR006311">
    <property type="entry name" value="TAT_signal"/>
</dbReference>
<dbReference type="Pfam" id="PF01551">
    <property type="entry name" value="Peptidase_M23"/>
    <property type="match status" value="1"/>
</dbReference>
<dbReference type="PROSITE" id="PS51318">
    <property type="entry name" value="TAT"/>
    <property type="match status" value="1"/>
</dbReference>
<protein>
    <recommendedName>
        <fullName evidence="4">M23ase beta-sheet core domain-containing protein</fullName>
    </recommendedName>
</protein>
<evidence type="ECO:0000256" key="2">
    <source>
        <dbReference type="SAM" id="Coils"/>
    </source>
</evidence>
<evidence type="ECO:0000313" key="5">
    <source>
        <dbReference type="EMBL" id="GAA1919063.1"/>
    </source>
</evidence>
<sequence>MRSFPRAARRRMLVATSVAALALGAVTVPASIADLAHAEPDLDERKEKVEKRIDSAADEVTESSARARRTTNRLVRAETALSDARARLAEVRRELGEARAEDDRMARRLTAAREALAEAREELARGRDDVETQRDAVTSTVVDLYTGTDPSLAALSSLLRAEDPADLTRREEAADTMVGEETRSYDDLRAAEVLLEVTETGVEEAKDLVAARREEARENLATQRRLTREQETATAEVADLVDARRSARRAADRALASDRRTLRELQAEERRITELLRRRAAAAGAATGGAPPSQGGFLNYPVNGYVTSPFGMRTHPIYGYYALHDGTDFGAPCGAPMYAGAAGTVVESYYSTSYGNRLILDHGLVSGVGVASIFNHATNYVVSPGQRVAKGQVVGYVGSTGWSTGCHLHFTVTVNGTAVDPMNWL</sequence>
<proteinExistence type="predicted"/>
<dbReference type="PANTHER" id="PTHR21666">
    <property type="entry name" value="PEPTIDASE-RELATED"/>
    <property type="match status" value="1"/>
</dbReference>
<evidence type="ECO:0000256" key="1">
    <source>
        <dbReference type="ARBA" id="ARBA00022729"/>
    </source>
</evidence>
<feature type="domain" description="M23ase beta-sheet core" evidence="4">
    <location>
        <begin position="323"/>
        <end position="421"/>
    </location>
</feature>
<dbReference type="Proteomes" id="UP001501612">
    <property type="component" value="Unassembled WGS sequence"/>
</dbReference>
<dbReference type="EMBL" id="BAAAMY010000004">
    <property type="protein sequence ID" value="GAA1919063.1"/>
    <property type="molecule type" value="Genomic_DNA"/>
</dbReference>
<reference evidence="5 6" key="1">
    <citation type="journal article" date="2019" name="Int. J. Syst. Evol. Microbiol.">
        <title>The Global Catalogue of Microorganisms (GCM) 10K type strain sequencing project: providing services to taxonomists for standard genome sequencing and annotation.</title>
        <authorList>
            <consortium name="The Broad Institute Genomics Platform"/>
            <consortium name="The Broad Institute Genome Sequencing Center for Infectious Disease"/>
            <person name="Wu L."/>
            <person name="Ma J."/>
        </authorList>
    </citation>
    <scope>NUCLEOTIDE SEQUENCE [LARGE SCALE GENOMIC DNA]</scope>
    <source>
        <strain evidence="5 6">JCM 14046</strain>
    </source>
</reference>
<dbReference type="InterPro" id="IPR011055">
    <property type="entry name" value="Dup_hybrid_motif"/>
</dbReference>
<keyword evidence="1 3" id="KW-0732">Signal</keyword>
<dbReference type="PANTHER" id="PTHR21666:SF289">
    <property type="entry name" value="L-ALA--D-GLU ENDOPEPTIDASE"/>
    <property type="match status" value="1"/>
</dbReference>
<feature type="chain" id="PRO_5045784091" description="M23ase beta-sheet core domain-containing protein" evidence="3">
    <location>
        <begin position="31"/>
        <end position="425"/>
    </location>
</feature>
<evidence type="ECO:0000313" key="6">
    <source>
        <dbReference type="Proteomes" id="UP001501612"/>
    </source>
</evidence>
<dbReference type="InterPro" id="IPR050570">
    <property type="entry name" value="Cell_wall_metabolism_enzyme"/>
</dbReference>
<accession>A0ABN2PHB7</accession>